<reference evidence="6" key="1">
    <citation type="submission" date="2015-07" db="EMBL/GenBank/DDBJ databases">
        <title>Adaptation to a free-living lifestyle via gene acquisitions in the diplomonad Trepomonas sp. PC1.</title>
        <authorList>
            <person name="Xu F."/>
            <person name="Jerlstrom-Hultqvist J."/>
            <person name="Kolisko M."/>
            <person name="Simpson A.G.B."/>
            <person name="Roger A.J."/>
            <person name="Svard S.G."/>
            <person name="Andersson J.O."/>
        </authorList>
    </citation>
    <scope>NUCLEOTIDE SEQUENCE</scope>
    <source>
        <strain evidence="6">PC1</strain>
    </source>
</reference>
<dbReference type="PANTHER" id="PTHR23164:SF30">
    <property type="entry name" value="EARLY ENDOSOME ANTIGEN 1"/>
    <property type="match status" value="1"/>
</dbReference>
<accession>A0A146K7H0</accession>
<dbReference type="AlphaFoldDB" id="A0A146K7H0"/>
<dbReference type="InterPro" id="IPR011011">
    <property type="entry name" value="Znf_FYVE_PHD"/>
</dbReference>
<evidence type="ECO:0000256" key="1">
    <source>
        <dbReference type="ARBA" id="ARBA00022723"/>
    </source>
</evidence>
<dbReference type="EMBL" id="GDID01004732">
    <property type="protein sequence ID" value="JAP91874.1"/>
    <property type="molecule type" value="Transcribed_RNA"/>
</dbReference>
<dbReference type="InterPro" id="IPR016024">
    <property type="entry name" value="ARM-type_fold"/>
</dbReference>
<evidence type="ECO:0000256" key="2">
    <source>
        <dbReference type="ARBA" id="ARBA00022771"/>
    </source>
</evidence>
<dbReference type="InterPro" id="IPR000306">
    <property type="entry name" value="Znf_FYVE"/>
</dbReference>
<dbReference type="PROSITE" id="PS50178">
    <property type="entry name" value="ZF_FYVE"/>
    <property type="match status" value="1"/>
</dbReference>
<feature type="non-terminal residue" evidence="6">
    <location>
        <position position="1"/>
    </location>
</feature>
<dbReference type="InterPro" id="IPR013083">
    <property type="entry name" value="Znf_RING/FYVE/PHD"/>
</dbReference>
<dbReference type="SUPFAM" id="SSF48371">
    <property type="entry name" value="ARM repeat"/>
    <property type="match status" value="1"/>
</dbReference>
<keyword evidence="3" id="KW-0862">Zinc</keyword>
<dbReference type="InterPro" id="IPR011989">
    <property type="entry name" value="ARM-like"/>
</dbReference>
<organism evidence="6">
    <name type="scientific">Trepomonas sp. PC1</name>
    <dbReference type="NCBI Taxonomy" id="1076344"/>
    <lineage>
        <taxon>Eukaryota</taxon>
        <taxon>Metamonada</taxon>
        <taxon>Diplomonadida</taxon>
        <taxon>Hexamitidae</taxon>
        <taxon>Hexamitinae</taxon>
        <taxon>Trepomonas</taxon>
    </lineage>
</organism>
<dbReference type="GO" id="GO:0008270">
    <property type="term" value="F:zinc ion binding"/>
    <property type="evidence" value="ECO:0007669"/>
    <property type="project" value="UniProtKB-KW"/>
</dbReference>
<evidence type="ECO:0000259" key="5">
    <source>
        <dbReference type="PROSITE" id="PS50178"/>
    </source>
</evidence>
<evidence type="ECO:0000313" key="6">
    <source>
        <dbReference type="EMBL" id="JAP91874.1"/>
    </source>
</evidence>
<dbReference type="Gene3D" id="1.25.10.10">
    <property type="entry name" value="Leucine-rich Repeat Variant"/>
    <property type="match status" value="1"/>
</dbReference>
<dbReference type="PANTHER" id="PTHR23164">
    <property type="entry name" value="EARLY ENDOSOME ANTIGEN 1"/>
    <property type="match status" value="1"/>
</dbReference>
<gene>
    <name evidence="6" type="ORF">TPC1_16365</name>
</gene>
<name>A0A146K7H0_9EUKA</name>
<sequence>LIQTQFLYENGIDMEIVISRPQQISQDEKWIKEKDVSNCMMCSAKFGMKNRRHHCRQCGRVFCEDCCPDSDPRFCILCCMNRDVDVRQQSPQLYDITTILHHPKFANMQQLPDQYLKREYMRLVQNFLRNDAGRRIFMKTYQPIQIQNLLEQLNIALKTEDPLFSIILGTFINFTASTYQDFANYLDQQCVTEQLVTLLSQPLPLHNQILLLHCLRNLTSATAPCQKVRKFTQFFQVTFQILQTGAVRAQEFILALFGNILKHCGDLIEQVLPAVALSGICKENQIISLCKLLVQDSNLSLQVNSMRLMSLVYKNAPNVMVEHGDYLIQQIQLLKQEECVQMISSYSLLQNILEIGRLEKKKQRECINQIITVQSLTVLIDSCQSDNNIVCRACASILHALCEINCKLMCSLIKDQLCDVFVCCSKSLVEHEQFEDVTEHVVEMLGLMNSSEDGKYIRNQIGDLNGII</sequence>
<feature type="domain" description="FYVE-type" evidence="5">
    <location>
        <begin position="33"/>
        <end position="66"/>
    </location>
</feature>
<dbReference type="SMART" id="SM00064">
    <property type="entry name" value="FYVE"/>
    <property type="match status" value="1"/>
</dbReference>
<evidence type="ECO:0000256" key="4">
    <source>
        <dbReference type="PROSITE-ProRule" id="PRU00091"/>
    </source>
</evidence>
<keyword evidence="1" id="KW-0479">Metal-binding</keyword>
<protein>
    <submittedName>
        <fullName evidence="6">FYVE zinc finger domain-containing protein</fullName>
    </submittedName>
</protein>
<dbReference type="SUPFAM" id="SSF57903">
    <property type="entry name" value="FYVE/PHD zinc finger"/>
    <property type="match status" value="1"/>
</dbReference>
<dbReference type="Pfam" id="PF01363">
    <property type="entry name" value="FYVE"/>
    <property type="match status" value="1"/>
</dbReference>
<dbReference type="Gene3D" id="3.30.40.10">
    <property type="entry name" value="Zinc/RING finger domain, C3HC4 (zinc finger)"/>
    <property type="match status" value="1"/>
</dbReference>
<dbReference type="InterPro" id="IPR017455">
    <property type="entry name" value="Znf_FYVE-rel"/>
</dbReference>
<proteinExistence type="predicted"/>
<evidence type="ECO:0000256" key="3">
    <source>
        <dbReference type="ARBA" id="ARBA00022833"/>
    </source>
</evidence>
<keyword evidence="2 4" id="KW-0863">Zinc-finger</keyword>